<keyword evidence="4" id="KW-1185">Reference proteome</keyword>
<feature type="transmembrane region" description="Helical" evidence="1">
    <location>
        <begin position="55"/>
        <end position="79"/>
    </location>
</feature>
<organism evidence="3 4">
    <name type="scientific">Microbacterium hatanonis</name>
    <dbReference type="NCBI Taxonomy" id="404366"/>
    <lineage>
        <taxon>Bacteria</taxon>
        <taxon>Bacillati</taxon>
        <taxon>Actinomycetota</taxon>
        <taxon>Actinomycetes</taxon>
        <taxon>Micrococcales</taxon>
        <taxon>Microbacteriaceae</taxon>
        <taxon>Microbacterium</taxon>
    </lineage>
</organism>
<feature type="transmembrane region" description="Helical" evidence="1">
    <location>
        <begin position="117"/>
        <end position="135"/>
    </location>
</feature>
<evidence type="ECO:0000256" key="1">
    <source>
        <dbReference type="SAM" id="Phobius"/>
    </source>
</evidence>
<keyword evidence="1" id="KW-1133">Transmembrane helix</keyword>
<feature type="transmembrane region" description="Helical" evidence="1">
    <location>
        <begin position="86"/>
        <end position="105"/>
    </location>
</feature>
<feature type="transmembrane region" description="Helical" evidence="1">
    <location>
        <begin position="16"/>
        <end position="35"/>
    </location>
</feature>
<name>A0A5C8HYY9_9MICO</name>
<dbReference type="RefSeq" id="WP_147895449.1">
    <property type="nucleotide sequence ID" value="NZ_BAAANR010000001.1"/>
</dbReference>
<evidence type="ECO:0000259" key="2">
    <source>
        <dbReference type="Pfam" id="PF04892"/>
    </source>
</evidence>
<evidence type="ECO:0000313" key="3">
    <source>
        <dbReference type="EMBL" id="TXK10274.1"/>
    </source>
</evidence>
<sequence length="149" mass="16674">MIETDTRSRDARRRRIALQLLVVYGVVVLLIAFWPVPVDSGAVGLLDRIERWLPWATYVRIEVTANVLFFVPLGLLLSFVLERSRYLVLPIGLLTTITIEGLQAELLDKRTASISDILANTAGTCIGILIAAAVTRRREPRRTPQGHSR</sequence>
<dbReference type="InterPro" id="IPR053150">
    <property type="entry name" value="Teicoplanin_resist-assoc"/>
</dbReference>
<dbReference type="PANTHER" id="PTHR36834:SF1">
    <property type="entry name" value="INTEGRAL MEMBRANE PROTEIN"/>
    <property type="match status" value="1"/>
</dbReference>
<protein>
    <submittedName>
        <fullName evidence="3">VanZ family protein</fullName>
    </submittedName>
</protein>
<dbReference type="EMBL" id="VRSV01000002">
    <property type="protein sequence ID" value="TXK10274.1"/>
    <property type="molecule type" value="Genomic_DNA"/>
</dbReference>
<dbReference type="Pfam" id="PF04892">
    <property type="entry name" value="VanZ"/>
    <property type="match status" value="1"/>
</dbReference>
<keyword evidence="1" id="KW-0472">Membrane</keyword>
<reference evidence="3 4" key="1">
    <citation type="submission" date="2019-08" db="EMBL/GenBank/DDBJ databases">
        <authorList>
            <person name="Dong K."/>
        </authorList>
    </citation>
    <scope>NUCLEOTIDE SEQUENCE [LARGE SCALE GENOMIC DNA]</scope>
    <source>
        <strain evidence="3 4">JCM14558</strain>
    </source>
</reference>
<keyword evidence="1" id="KW-0812">Transmembrane</keyword>
<accession>A0A5C8HYY9</accession>
<proteinExistence type="predicted"/>
<comment type="caution">
    <text evidence="3">The sequence shown here is derived from an EMBL/GenBank/DDBJ whole genome shotgun (WGS) entry which is preliminary data.</text>
</comment>
<feature type="domain" description="VanZ-like" evidence="2">
    <location>
        <begin position="22"/>
        <end position="132"/>
    </location>
</feature>
<dbReference type="PANTHER" id="PTHR36834">
    <property type="entry name" value="MEMBRANE PROTEIN-RELATED"/>
    <property type="match status" value="1"/>
</dbReference>
<gene>
    <name evidence="3" type="ORF">FVP77_15630</name>
</gene>
<dbReference type="AlphaFoldDB" id="A0A5C8HYY9"/>
<evidence type="ECO:0000313" key="4">
    <source>
        <dbReference type="Proteomes" id="UP000321034"/>
    </source>
</evidence>
<dbReference type="Proteomes" id="UP000321034">
    <property type="component" value="Unassembled WGS sequence"/>
</dbReference>
<dbReference type="OrthoDB" id="3787741at2"/>
<dbReference type="InterPro" id="IPR006976">
    <property type="entry name" value="VanZ-like"/>
</dbReference>